<dbReference type="InterPro" id="IPR050272">
    <property type="entry name" value="Isochorismatase-like_hydrls"/>
</dbReference>
<name>A0ABN7T9K3_OIKDI</name>
<gene>
    <name evidence="4" type="ORF">OKIOD_LOCUS14239</name>
</gene>
<dbReference type="PANTHER" id="PTHR43540:SF1">
    <property type="entry name" value="ISOCHORISMATASE HYDROLASE"/>
    <property type="match status" value="1"/>
</dbReference>
<dbReference type="CDD" id="cd00431">
    <property type="entry name" value="cysteine_hydrolases"/>
    <property type="match status" value="1"/>
</dbReference>
<dbReference type="InterPro" id="IPR036380">
    <property type="entry name" value="Isochorismatase-like_sf"/>
</dbReference>
<evidence type="ECO:0000259" key="3">
    <source>
        <dbReference type="Pfam" id="PF00857"/>
    </source>
</evidence>
<dbReference type="PANTHER" id="PTHR43540">
    <property type="entry name" value="PEROXYUREIDOACRYLATE/UREIDOACRYLATE AMIDOHYDROLASE-RELATED"/>
    <property type="match status" value="1"/>
</dbReference>
<evidence type="ECO:0000313" key="4">
    <source>
        <dbReference type="EMBL" id="CAG5111140.1"/>
    </source>
</evidence>
<dbReference type="SUPFAM" id="SSF52499">
    <property type="entry name" value="Isochorismatase-like hydrolases"/>
    <property type="match status" value="1"/>
</dbReference>
<dbReference type="Pfam" id="PF00857">
    <property type="entry name" value="Isochorismatase"/>
    <property type="match status" value="1"/>
</dbReference>
<keyword evidence="5" id="KW-1185">Reference proteome</keyword>
<keyword evidence="2" id="KW-0378">Hydrolase</keyword>
<dbReference type="InterPro" id="IPR000868">
    <property type="entry name" value="Isochorismatase-like_dom"/>
</dbReference>
<dbReference type="Gene3D" id="3.40.50.850">
    <property type="entry name" value="Isochorismatase-like"/>
    <property type="match status" value="1"/>
</dbReference>
<sequence>MNSEIYKPSETAIIVVDIQTPFYSGFPGIPETNPSFPNSIRSFLSAAREKGFRICHVNQESLSGKDKWLETWYRKNGRDWSCEILSGNVEDFAAPVPGEPLFVKHAFDGFTCPQLTAYLERHEIKSVIVVGLLATICVQYTAISAYMRGYPTAIIEECVGDINEERYDGFKKITSNLFDFVKLDEFLSA</sequence>
<dbReference type="EMBL" id="OU015567">
    <property type="protein sequence ID" value="CAG5111140.1"/>
    <property type="molecule type" value="Genomic_DNA"/>
</dbReference>
<accession>A0ABN7T9K3</accession>
<feature type="domain" description="Isochorismatase-like" evidence="3">
    <location>
        <begin position="11"/>
        <end position="169"/>
    </location>
</feature>
<reference evidence="4 5" key="1">
    <citation type="submission" date="2021-04" db="EMBL/GenBank/DDBJ databases">
        <authorList>
            <person name="Bliznina A."/>
        </authorList>
    </citation>
    <scope>NUCLEOTIDE SEQUENCE [LARGE SCALE GENOMIC DNA]</scope>
</reference>
<organism evidence="4 5">
    <name type="scientific">Oikopleura dioica</name>
    <name type="common">Tunicate</name>
    <dbReference type="NCBI Taxonomy" id="34765"/>
    <lineage>
        <taxon>Eukaryota</taxon>
        <taxon>Metazoa</taxon>
        <taxon>Chordata</taxon>
        <taxon>Tunicata</taxon>
        <taxon>Appendicularia</taxon>
        <taxon>Copelata</taxon>
        <taxon>Oikopleuridae</taxon>
        <taxon>Oikopleura</taxon>
    </lineage>
</organism>
<dbReference type="Proteomes" id="UP001158576">
    <property type="component" value="Chromosome 2"/>
</dbReference>
<comment type="similarity">
    <text evidence="1">Belongs to the isochorismatase family.</text>
</comment>
<protein>
    <submittedName>
        <fullName evidence="4">Oidioi.mRNA.OKI2018_I69.chr2.g5474.t1.cds</fullName>
    </submittedName>
</protein>
<evidence type="ECO:0000313" key="5">
    <source>
        <dbReference type="Proteomes" id="UP001158576"/>
    </source>
</evidence>
<evidence type="ECO:0000256" key="2">
    <source>
        <dbReference type="ARBA" id="ARBA00022801"/>
    </source>
</evidence>
<proteinExistence type="inferred from homology"/>
<evidence type="ECO:0000256" key="1">
    <source>
        <dbReference type="ARBA" id="ARBA00006336"/>
    </source>
</evidence>